<gene>
    <name evidence="1" type="ORF">PCAMFM013_S006g000527</name>
</gene>
<dbReference type="Proteomes" id="UP000053732">
    <property type="component" value="Unassembled WGS sequence"/>
</dbReference>
<protein>
    <submittedName>
        <fullName evidence="1">Str. FM013</fullName>
    </submittedName>
</protein>
<keyword evidence="2" id="KW-1185">Reference proteome</keyword>
<dbReference type="AlphaFoldDB" id="A0A0G4P6N3"/>
<proteinExistence type="predicted"/>
<organism evidence="1 2">
    <name type="scientific">Penicillium camemberti (strain FM 013)</name>
    <dbReference type="NCBI Taxonomy" id="1429867"/>
    <lineage>
        <taxon>Eukaryota</taxon>
        <taxon>Fungi</taxon>
        <taxon>Dikarya</taxon>
        <taxon>Ascomycota</taxon>
        <taxon>Pezizomycotina</taxon>
        <taxon>Eurotiomycetes</taxon>
        <taxon>Eurotiomycetidae</taxon>
        <taxon>Eurotiales</taxon>
        <taxon>Aspergillaceae</taxon>
        <taxon>Penicillium</taxon>
    </lineage>
</organism>
<name>A0A0G4P6N3_PENC3</name>
<sequence>MSSNLDQGPQSSRVLAALSTIFREMNMPLPDEKMQCPRLILGDNQ</sequence>
<reference evidence="1 2" key="1">
    <citation type="journal article" date="2014" name="Nat. Commun.">
        <title>Multiple recent horizontal transfers of a large genomic region in cheese making fungi.</title>
        <authorList>
            <person name="Cheeseman K."/>
            <person name="Ropars J."/>
            <person name="Renault P."/>
            <person name="Dupont J."/>
            <person name="Gouzy J."/>
            <person name="Branca A."/>
            <person name="Abraham A.L."/>
            <person name="Ceppi M."/>
            <person name="Conseiller E."/>
            <person name="Debuchy R."/>
            <person name="Malagnac F."/>
            <person name="Goarin A."/>
            <person name="Silar P."/>
            <person name="Lacoste S."/>
            <person name="Sallet E."/>
            <person name="Bensimon A."/>
            <person name="Giraud T."/>
            <person name="Brygoo Y."/>
        </authorList>
    </citation>
    <scope>NUCLEOTIDE SEQUENCE [LARGE SCALE GENOMIC DNA]</scope>
    <source>
        <strain evidence="2">FM 013</strain>
    </source>
</reference>
<dbReference type="EMBL" id="HG793139">
    <property type="protein sequence ID" value="CRL21987.1"/>
    <property type="molecule type" value="Genomic_DNA"/>
</dbReference>
<evidence type="ECO:0000313" key="2">
    <source>
        <dbReference type="Proteomes" id="UP000053732"/>
    </source>
</evidence>
<accession>A0A0G4P6N3</accession>
<evidence type="ECO:0000313" key="1">
    <source>
        <dbReference type="EMBL" id="CRL21987.1"/>
    </source>
</evidence>